<dbReference type="GeneID" id="300270837"/>
<evidence type="ECO:0000313" key="2">
    <source>
        <dbReference type="Proteomes" id="UP001226020"/>
    </source>
</evidence>
<sequence>MKTREELLAKQHQLNVLFSAFIKEKKKHEVLTFQRDNGEIIKHYPNGKIEVVAYAK</sequence>
<comment type="caution">
    <text evidence="1">The sequence shown here is derived from an EMBL/GenBank/DDBJ whole genome shotgun (WGS) entry which is preliminary data.</text>
</comment>
<evidence type="ECO:0000313" key="1">
    <source>
        <dbReference type="EMBL" id="MDP8148606.1"/>
    </source>
</evidence>
<gene>
    <name evidence="1" type="ORF">QJU57_05900</name>
</gene>
<name>A0AAW8CJI7_9PAST</name>
<dbReference type="RefSeq" id="WP_306346838.1">
    <property type="nucleotide sequence ID" value="NZ_JASAVU010000006.1"/>
</dbReference>
<dbReference type="AlphaFoldDB" id="A0AAW8CJI7"/>
<keyword evidence="2" id="KW-1185">Reference proteome</keyword>
<accession>A0AAW8CJI7</accession>
<protein>
    <submittedName>
        <fullName evidence="1">Uncharacterized protein</fullName>
    </submittedName>
</protein>
<dbReference type="EMBL" id="JASAXT010000008">
    <property type="protein sequence ID" value="MDP8148606.1"/>
    <property type="molecule type" value="Genomic_DNA"/>
</dbReference>
<organism evidence="1 2">
    <name type="scientific">Phocoenobacter atlanticus subsp. atlanticus</name>
    <dbReference type="NCBI Taxonomy" id="3061285"/>
    <lineage>
        <taxon>Bacteria</taxon>
        <taxon>Pseudomonadati</taxon>
        <taxon>Pseudomonadota</taxon>
        <taxon>Gammaproteobacteria</taxon>
        <taxon>Pasteurellales</taxon>
        <taxon>Pasteurellaceae</taxon>
        <taxon>Phocoenobacter</taxon>
        <taxon>Phocoenobacter atlanticus</taxon>
    </lineage>
</organism>
<dbReference type="Proteomes" id="UP001226020">
    <property type="component" value="Unassembled WGS sequence"/>
</dbReference>
<reference evidence="1 2" key="1">
    <citation type="journal article" date="2023" name="Front. Microbiol.">
        <title>Phylogeography and host specificity of Pasteurellaceae pathogenic to sea-farmed fish in the north-east Atlantic.</title>
        <authorList>
            <person name="Gulla S."/>
            <person name="Colquhoun D.J."/>
            <person name="Olsen A.B."/>
            <person name="Spilsberg B."/>
            <person name="Lagesen K."/>
            <person name="Aakesson C.P."/>
            <person name="Strom S."/>
            <person name="Manji F."/>
            <person name="Birkbeck T.H."/>
            <person name="Nilsen H.K."/>
        </authorList>
    </citation>
    <scope>NUCLEOTIDE SEQUENCE [LARGE SCALE GENOMIC DNA]</scope>
    <source>
        <strain evidence="1 2">NVIB3131</strain>
    </source>
</reference>
<proteinExistence type="predicted"/>